<keyword evidence="3" id="KW-1133">Transmembrane helix</keyword>
<dbReference type="GO" id="GO:0006508">
    <property type="term" value="P:proteolysis"/>
    <property type="evidence" value="ECO:0007669"/>
    <property type="project" value="InterPro"/>
</dbReference>
<dbReference type="GO" id="GO:0016020">
    <property type="term" value="C:membrane"/>
    <property type="evidence" value="ECO:0007669"/>
    <property type="project" value="UniProtKB-SubCell"/>
</dbReference>
<dbReference type="AlphaFoldDB" id="A0A669B3N6"/>
<evidence type="ECO:0000256" key="9">
    <source>
        <dbReference type="SAM" id="MobiDB-lite"/>
    </source>
</evidence>
<evidence type="ECO:0000256" key="3">
    <source>
        <dbReference type="ARBA" id="ARBA00022989"/>
    </source>
</evidence>
<dbReference type="Gene3D" id="3.40.390.10">
    <property type="entry name" value="Collagenase (Catalytic Domain)"/>
    <property type="match status" value="1"/>
</dbReference>
<organism evidence="13 14">
    <name type="scientific">Oreochromis niloticus</name>
    <name type="common">Nile tilapia</name>
    <name type="synonym">Tilapia nilotica</name>
    <dbReference type="NCBI Taxonomy" id="8128"/>
    <lineage>
        <taxon>Eukaryota</taxon>
        <taxon>Metazoa</taxon>
        <taxon>Chordata</taxon>
        <taxon>Craniata</taxon>
        <taxon>Vertebrata</taxon>
        <taxon>Euteleostomi</taxon>
        <taxon>Actinopterygii</taxon>
        <taxon>Neopterygii</taxon>
        <taxon>Teleostei</taxon>
        <taxon>Neoteleostei</taxon>
        <taxon>Acanthomorphata</taxon>
        <taxon>Ovalentaria</taxon>
        <taxon>Cichlomorphae</taxon>
        <taxon>Cichliformes</taxon>
        <taxon>Cichlidae</taxon>
        <taxon>African cichlids</taxon>
        <taxon>Pseudocrenilabrinae</taxon>
        <taxon>Oreochromini</taxon>
        <taxon>Oreochromis</taxon>
    </lineage>
</organism>
<dbReference type="FunFam" id="3.40.390.10:FF:000002">
    <property type="entry name" value="Disintegrin and metalloproteinase domain-containing protein 22"/>
    <property type="match status" value="1"/>
</dbReference>
<name>A0A669B3N6_ORENI</name>
<dbReference type="Pfam" id="PF00200">
    <property type="entry name" value="Disintegrin"/>
    <property type="match status" value="1"/>
</dbReference>
<evidence type="ECO:0000256" key="8">
    <source>
        <dbReference type="PROSITE-ProRule" id="PRU00276"/>
    </source>
</evidence>
<evidence type="ECO:0000256" key="5">
    <source>
        <dbReference type="ARBA" id="ARBA00023157"/>
    </source>
</evidence>
<dbReference type="Pfam" id="PF08516">
    <property type="entry name" value="ADAM_CR"/>
    <property type="match status" value="1"/>
</dbReference>
<proteinExistence type="predicted"/>
<evidence type="ECO:0000256" key="4">
    <source>
        <dbReference type="ARBA" id="ARBA00023136"/>
    </source>
</evidence>
<dbReference type="Gene3D" id="4.10.70.10">
    <property type="entry name" value="Disintegrin domain"/>
    <property type="match status" value="1"/>
</dbReference>
<dbReference type="InterPro" id="IPR001762">
    <property type="entry name" value="Disintegrin_dom"/>
</dbReference>
<feature type="binding site" evidence="8">
    <location>
        <position position="245"/>
    </location>
    <ligand>
        <name>Zn(2+)</name>
        <dbReference type="ChEBI" id="CHEBI:29105"/>
        <note>catalytic</note>
    </ligand>
</feature>
<dbReference type="InterPro" id="IPR000742">
    <property type="entry name" value="EGF"/>
</dbReference>
<comment type="caution">
    <text evidence="7">Lacks conserved residue(s) required for the propagation of feature annotation.</text>
</comment>
<dbReference type="InterPro" id="IPR006586">
    <property type="entry name" value="ADAM_Cys-rich"/>
</dbReference>
<dbReference type="PANTHER" id="PTHR11905:SF112">
    <property type="entry name" value="DISINTEGRIN AND METALLOPROTEINASE DOMAIN-CONTAINING PROTEIN 12"/>
    <property type="match status" value="1"/>
</dbReference>
<dbReference type="Proteomes" id="UP000005207">
    <property type="component" value="Linkage group LG13"/>
</dbReference>
<evidence type="ECO:0000259" key="10">
    <source>
        <dbReference type="PROSITE" id="PS50026"/>
    </source>
</evidence>
<evidence type="ECO:0000259" key="12">
    <source>
        <dbReference type="PROSITE" id="PS50215"/>
    </source>
</evidence>
<evidence type="ECO:0000256" key="6">
    <source>
        <dbReference type="PROSITE-ProRule" id="PRU00068"/>
    </source>
</evidence>
<dbReference type="PROSITE" id="PS50214">
    <property type="entry name" value="DISINTEGRIN_2"/>
    <property type="match status" value="1"/>
</dbReference>
<feature type="domain" description="EGF-like" evidence="10">
    <location>
        <begin position="541"/>
        <end position="573"/>
    </location>
</feature>
<accession>A0A669B3N6</accession>
<dbReference type="PRINTS" id="PR00289">
    <property type="entry name" value="DISINTEGRIN"/>
</dbReference>
<dbReference type="InterPro" id="IPR034027">
    <property type="entry name" value="Reprolysin_adamalysin"/>
</dbReference>
<protein>
    <submittedName>
        <fullName evidence="13">ADAM metallopeptidase domain 12</fullName>
    </submittedName>
</protein>
<dbReference type="Pfam" id="PF01421">
    <property type="entry name" value="Reprolysin"/>
    <property type="match status" value="1"/>
</dbReference>
<feature type="disulfide bond" evidence="7">
    <location>
        <begin position="545"/>
        <end position="555"/>
    </location>
</feature>
<comment type="subcellular location">
    <subcellularLocation>
        <location evidence="1">Membrane</location>
        <topology evidence="1">Single-pass membrane protein</topology>
    </subcellularLocation>
</comment>
<gene>
    <name evidence="13" type="primary">ADAM12</name>
    <name evidence="13" type="synonym">adam12b</name>
</gene>
<evidence type="ECO:0000313" key="14">
    <source>
        <dbReference type="Proteomes" id="UP000005207"/>
    </source>
</evidence>
<feature type="domain" description="Disintegrin" evidence="11">
    <location>
        <begin position="309"/>
        <end position="395"/>
    </location>
</feature>
<feature type="domain" description="Peptidase M12B" evidence="12">
    <location>
        <begin position="112"/>
        <end position="301"/>
    </location>
</feature>
<dbReference type="Ensembl" id="ENSONIT00000053238.1">
    <property type="protein sequence ID" value="ENSONIP00000030074.1"/>
    <property type="gene ID" value="ENSONIG00000000492.2"/>
</dbReference>
<keyword evidence="2" id="KW-0812">Transmembrane</keyword>
<keyword evidence="5 7" id="KW-1015">Disulfide bond</keyword>
<dbReference type="SMART" id="SM00050">
    <property type="entry name" value="DISIN"/>
    <property type="match status" value="1"/>
</dbReference>
<dbReference type="InterPro" id="IPR024079">
    <property type="entry name" value="MetalloPept_cat_dom_sf"/>
</dbReference>
<dbReference type="GeneTree" id="ENSGT00940000155495"/>
<dbReference type="PROSITE" id="PS50026">
    <property type="entry name" value="EGF_3"/>
    <property type="match status" value="1"/>
</dbReference>
<evidence type="ECO:0000256" key="7">
    <source>
        <dbReference type="PROSITE-ProRule" id="PRU00076"/>
    </source>
</evidence>
<feature type="region of interest" description="Disordered" evidence="9">
    <location>
        <begin position="657"/>
        <end position="679"/>
    </location>
</feature>
<sequence length="718" mass="78129">MSDLSCSLDPKLCKLSYLPVYLLPVAMPFASLTLGDFSRSRWSQLDNLPNTQKNVVPVNISSNSFIRIAAFLCPLLWFEGFFLCSGNDGLLCPHETLTVISSTDYMQFCFQFQKQGKDLEKVKQRLVEIANYVDKFYRALNIRVALVGLEVWSDSDKCPITQDPFTTLHEFLDWRKVKLLPQKPHDNAQLISGVYFQGTTIGMAPIMSMCTAEQSGGIVMDHSDNPLGAAVTLAHELGHNFGMNHDTPERGCGCRMTVDRGGCIMTPSTGYPFPTVFSTCSKKDLAASLEKGVGMCLYNMPEVKVLYGGQKCGNGYVEEGEECDCGEPEECMNPCCNATTCTLKEDAVCAHGQCCEGCRLKPAGTLCRETSNSCDLPEFCTGASPHCPANVYLHDGHACHNVDGYCYNGICQTHEQQCITLWGAGAKPAPGICFERVNSAGDPYGNCGKDSKGSFAKCDASDAKCGKIQCQGGANRPVIGTNAVSIETNIPLQEGGRILCRGTHVYLGDDMPDPGLVLAGTKCGDNMVCLNRQCQNVSVFGVHECSGKCSGRGVCNNKKNCHCEAHWAPPFCETAGFGGSIDSGPMRAAGSVDNLIPIVTHLAGTQSSLYVSFLQSQFWINVWFGLKCNFPSATQLPFHPVIHYTVNSFYLKKKKKEGIDPPQKPLPADPLGRSSRLGHSAATGRSFTCESFDKFVHQPHHFQLSQHSLNSALLTRSV</sequence>
<feature type="binding site" evidence="8">
    <location>
        <position position="239"/>
    </location>
    <ligand>
        <name>Zn(2+)</name>
        <dbReference type="ChEBI" id="CHEBI:29105"/>
        <note>catalytic</note>
    </ligand>
</feature>
<dbReference type="GO" id="GO:0004222">
    <property type="term" value="F:metalloendopeptidase activity"/>
    <property type="evidence" value="ECO:0007669"/>
    <property type="project" value="InterPro"/>
</dbReference>
<evidence type="ECO:0000259" key="11">
    <source>
        <dbReference type="PROSITE" id="PS50214"/>
    </source>
</evidence>
<keyword evidence="7" id="KW-0245">EGF-like domain</keyword>
<reference evidence="14" key="1">
    <citation type="submission" date="2012-01" db="EMBL/GenBank/DDBJ databases">
        <title>The Genome Sequence of Oreochromis niloticus (Nile Tilapia).</title>
        <authorList>
            <consortium name="Broad Institute Genome Assembly Team"/>
            <consortium name="Broad Institute Sequencing Platform"/>
            <person name="Di Palma F."/>
            <person name="Johnson J."/>
            <person name="Lander E.S."/>
            <person name="Lindblad-Toh K."/>
        </authorList>
    </citation>
    <scope>NUCLEOTIDE SEQUENCE [LARGE SCALE GENOMIC DNA]</scope>
</reference>
<evidence type="ECO:0000256" key="2">
    <source>
        <dbReference type="ARBA" id="ARBA00022692"/>
    </source>
</evidence>
<dbReference type="InterPro" id="IPR036436">
    <property type="entry name" value="Disintegrin_dom_sf"/>
</dbReference>
<feature type="disulfide bond" evidence="6">
    <location>
        <begin position="367"/>
        <end position="387"/>
    </location>
</feature>
<dbReference type="GO" id="GO:0046872">
    <property type="term" value="F:metal ion binding"/>
    <property type="evidence" value="ECO:0007669"/>
    <property type="project" value="UniProtKB-KW"/>
</dbReference>
<keyword evidence="4" id="KW-0472">Membrane</keyword>
<keyword evidence="14" id="KW-1185">Reference proteome</keyword>
<evidence type="ECO:0000256" key="1">
    <source>
        <dbReference type="ARBA" id="ARBA00004167"/>
    </source>
</evidence>
<feature type="active site" evidence="8">
    <location>
        <position position="236"/>
    </location>
</feature>
<dbReference type="SUPFAM" id="SSF55486">
    <property type="entry name" value="Metalloproteases ('zincins'), catalytic domain"/>
    <property type="match status" value="1"/>
</dbReference>
<reference evidence="13" key="3">
    <citation type="submission" date="2025-09" db="UniProtKB">
        <authorList>
            <consortium name="Ensembl"/>
        </authorList>
    </citation>
    <scope>IDENTIFICATION</scope>
</reference>
<keyword evidence="8" id="KW-0479">Metal-binding</keyword>
<dbReference type="PROSITE" id="PS50215">
    <property type="entry name" value="ADAM_MEPRO"/>
    <property type="match status" value="1"/>
</dbReference>
<feature type="binding site" evidence="8">
    <location>
        <position position="235"/>
    </location>
    <ligand>
        <name>Zn(2+)</name>
        <dbReference type="ChEBI" id="CHEBI:29105"/>
        <note>catalytic</note>
    </ligand>
</feature>
<dbReference type="CDD" id="cd04269">
    <property type="entry name" value="ZnMc_adamalysin_II_like"/>
    <property type="match status" value="1"/>
</dbReference>
<dbReference type="SUPFAM" id="SSF57552">
    <property type="entry name" value="Blood coagulation inhibitor (disintegrin)"/>
    <property type="match status" value="1"/>
</dbReference>
<dbReference type="SMART" id="SM00608">
    <property type="entry name" value="ACR"/>
    <property type="match status" value="1"/>
</dbReference>
<feature type="disulfide bond" evidence="7">
    <location>
        <begin position="563"/>
        <end position="572"/>
    </location>
</feature>
<keyword evidence="8" id="KW-0862">Zinc</keyword>
<dbReference type="InterPro" id="IPR001590">
    <property type="entry name" value="Peptidase_M12B"/>
</dbReference>
<reference evidence="13" key="2">
    <citation type="submission" date="2025-08" db="UniProtKB">
        <authorList>
            <consortium name="Ensembl"/>
        </authorList>
    </citation>
    <scope>IDENTIFICATION</scope>
</reference>
<evidence type="ECO:0000313" key="13">
    <source>
        <dbReference type="Ensembl" id="ENSONIP00000030074.1"/>
    </source>
</evidence>
<dbReference type="FunFam" id="4.10.70.10:FF:000001">
    <property type="entry name" value="Disintegrin and metalloproteinase domain-containing protein 22"/>
    <property type="match status" value="1"/>
</dbReference>
<dbReference type="PANTHER" id="PTHR11905">
    <property type="entry name" value="ADAM A DISINTEGRIN AND METALLOPROTEASE DOMAIN"/>
    <property type="match status" value="1"/>
</dbReference>